<organism evidence="2 3">
    <name type="scientific">Cadophora malorum</name>
    <dbReference type="NCBI Taxonomy" id="108018"/>
    <lineage>
        <taxon>Eukaryota</taxon>
        <taxon>Fungi</taxon>
        <taxon>Dikarya</taxon>
        <taxon>Ascomycota</taxon>
        <taxon>Pezizomycotina</taxon>
        <taxon>Leotiomycetes</taxon>
        <taxon>Helotiales</taxon>
        <taxon>Ploettnerulaceae</taxon>
        <taxon>Cadophora</taxon>
    </lineage>
</organism>
<evidence type="ECO:0000313" key="2">
    <source>
        <dbReference type="EMBL" id="KAG4414121.1"/>
    </source>
</evidence>
<keyword evidence="1" id="KW-0732">Signal</keyword>
<feature type="signal peptide" evidence="1">
    <location>
        <begin position="1"/>
        <end position="22"/>
    </location>
</feature>
<name>A0A8H7T6Y6_9HELO</name>
<dbReference type="AlphaFoldDB" id="A0A8H7T6Y6"/>
<gene>
    <name evidence="2" type="ORF">IFR04_012727</name>
</gene>
<feature type="chain" id="PRO_5034103989" evidence="1">
    <location>
        <begin position="23"/>
        <end position="401"/>
    </location>
</feature>
<comment type="caution">
    <text evidence="2">The sequence shown here is derived from an EMBL/GenBank/DDBJ whole genome shotgun (WGS) entry which is preliminary data.</text>
</comment>
<protein>
    <submittedName>
        <fullName evidence="2">Uncharacterized protein</fullName>
    </submittedName>
</protein>
<sequence>MISSWISLASLLFLLLAHPTDAAASTCTKVASVSNCVNAINSRYTRTKTASSFCYSVLGCTSTPTVTLLGTVTSTSTKVIIESYTFEELGSVTSTTETYSYTETSSVASATTTIHPTYWVEKFVVQTVKAKRDHPREIAPRATTTSPPICASTIQSKACSCLVTCPTTVTKDKRKTIKEKTTETSYFIATTYVDYTDILYDVIPFTTTEYYIDTATELVVSTHTRTVKCTPSVANPSFYLKATNAPPVDNKYMQAYPDPGWGYPTLKSPFFIDAKAEASVFYLDSQSRLLSNGINGTVYGWSDSYNDFQLFYFMERRVIQLSLETRLYAYCTLNPPSGLYAGNYQEMTCETRGFWNTRVFQWCPLYVEFYAGLGLVLGAEASPETPDCLNITMLVVPACGG</sequence>
<reference evidence="2" key="1">
    <citation type="submission" date="2021-02" db="EMBL/GenBank/DDBJ databases">
        <title>Genome sequence Cadophora malorum strain M34.</title>
        <authorList>
            <person name="Stefanovic E."/>
            <person name="Vu D."/>
            <person name="Scully C."/>
            <person name="Dijksterhuis J."/>
            <person name="Roader J."/>
            <person name="Houbraken J."/>
        </authorList>
    </citation>
    <scope>NUCLEOTIDE SEQUENCE</scope>
    <source>
        <strain evidence="2">M34</strain>
    </source>
</reference>
<accession>A0A8H7T6Y6</accession>
<proteinExistence type="predicted"/>
<dbReference type="OrthoDB" id="3544386at2759"/>
<evidence type="ECO:0000313" key="3">
    <source>
        <dbReference type="Proteomes" id="UP000664132"/>
    </source>
</evidence>
<dbReference type="EMBL" id="JAFJYH010000280">
    <property type="protein sequence ID" value="KAG4414121.1"/>
    <property type="molecule type" value="Genomic_DNA"/>
</dbReference>
<keyword evidence="3" id="KW-1185">Reference proteome</keyword>
<dbReference type="Proteomes" id="UP000664132">
    <property type="component" value="Unassembled WGS sequence"/>
</dbReference>
<evidence type="ECO:0000256" key="1">
    <source>
        <dbReference type="SAM" id="SignalP"/>
    </source>
</evidence>